<reference evidence="2 3" key="1">
    <citation type="submission" date="2018-09" db="EMBL/GenBank/DDBJ databases">
        <title>A high-quality reference genome of wild soybean provides a powerful tool to mine soybean genomes.</title>
        <authorList>
            <person name="Xie M."/>
            <person name="Chung C.Y.L."/>
            <person name="Li M.-W."/>
            <person name="Wong F.-L."/>
            <person name="Chan T.-F."/>
            <person name="Lam H.-M."/>
        </authorList>
    </citation>
    <scope>NUCLEOTIDE SEQUENCE [LARGE SCALE GENOMIC DNA]</scope>
    <source>
        <strain evidence="3">cv. W05</strain>
        <tissue evidence="2">Hypocotyl of etiolated seedlings</tissue>
    </source>
</reference>
<dbReference type="Proteomes" id="UP000289340">
    <property type="component" value="Chromosome 20"/>
</dbReference>
<name>A0A445F145_GLYSO</name>
<feature type="region of interest" description="Disordered" evidence="1">
    <location>
        <begin position="1"/>
        <end position="92"/>
    </location>
</feature>
<dbReference type="EMBL" id="QZWG01000020">
    <property type="protein sequence ID" value="RZB42494.1"/>
    <property type="molecule type" value="Genomic_DNA"/>
</dbReference>
<evidence type="ECO:0000313" key="3">
    <source>
        <dbReference type="Proteomes" id="UP000289340"/>
    </source>
</evidence>
<gene>
    <name evidence="2" type="ORF">D0Y65_053176</name>
</gene>
<proteinExistence type="predicted"/>
<sequence length="152" mass="16969">MVRTRGLGRALGQVTGRGVGRGNRDDFDDIPQRRQPTASARRQRVAVTADYVDEPVIPTPDVQDDSMEAPVDVQDDPMEPGASSTSAEESRHAVEVCDDIAERLERHLSLGVVTPSSSTHEVIEECLRLVRSVTHDHLVYVRCRRRRRTDQA</sequence>
<evidence type="ECO:0000313" key="2">
    <source>
        <dbReference type="EMBL" id="RZB42494.1"/>
    </source>
</evidence>
<feature type="compositionally biased region" description="Acidic residues" evidence="1">
    <location>
        <begin position="62"/>
        <end position="78"/>
    </location>
</feature>
<organism evidence="2 3">
    <name type="scientific">Glycine soja</name>
    <name type="common">Wild soybean</name>
    <dbReference type="NCBI Taxonomy" id="3848"/>
    <lineage>
        <taxon>Eukaryota</taxon>
        <taxon>Viridiplantae</taxon>
        <taxon>Streptophyta</taxon>
        <taxon>Embryophyta</taxon>
        <taxon>Tracheophyta</taxon>
        <taxon>Spermatophyta</taxon>
        <taxon>Magnoliopsida</taxon>
        <taxon>eudicotyledons</taxon>
        <taxon>Gunneridae</taxon>
        <taxon>Pentapetalae</taxon>
        <taxon>rosids</taxon>
        <taxon>fabids</taxon>
        <taxon>Fabales</taxon>
        <taxon>Fabaceae</taxon>
        <taxon>Papilionoideae</taxon>
        <taxon>50 kb inversion clade</taxon>
        <taxon>NPAAA clade</taxon>
        <taxon>indigoferoid/millettioid clade</taxon>
        <taxon>Phaseoleae</taxon>
        <taxon>Glycine</taxon>
        <taxon>Glycine subgen. Soja</taxon>
    </lineage>
</organism>
<dbReference type="AlphaFoldDB" id="A0A445F145"/>
<dbReference type="Gramene" id="XM_028363932.1">
    <property type="protein sequence ID" value="XP_028219733.1"/>
    <property type="gene ID" value="LOC114401414"/>
</dbReference>
<accession>A0A445F145</accession>
<evidence type="ECO:0000256" key="1">
    <source>
        <dbReference type="SAM" id="MobiDB-lite"/>
    </source>
</evidence>
<comment type="caution">
    <text evidence="2">The sequence shown here is derived from an EMBL/GenBank/DDBJ whole genome shotgun (WGS) entry which is preliminary data.</text>
</comment>
<keyword evidence="3" id="KW-1185">Reference proteome</keyword>
<protein>
    <submittedName>
        <fullName evidence="2">Uncharacterized protein</fullName>
    </submittedName>
</protein>